<evidence type="ECO:0000313" key="3">
    <source>
        <dbReference type="Proteomes" id="UP001604277"/>
    </source>
</evidence>
<dbReference type="InterPro" id="IPR015943">
    <property type="entry name" value="WD40/YVTN_repeat-like_dom_sf"/>
</dbReference>
<evidence type="ECO:0000256" key="1">
    <source>
        <dbReference type="SAM" id="MobiDB-lite"/>
    </source>
</evidence>
<feature type="region of interest" description="Disordered" evidence="1">
    <location>
        <begin position="1"/>
        <end position="41"/>
    </location>
</feature>
<dbReference type="PROSITE" id="PS00678">
    <property type="entry name" value="WD_REPEATS_1"/>
    <property type="match status" value="1"/>
</dbReference>
<dbReference type="SUPFAM" id="SSF50978">
    <property type="entry name" value="WD40 repeat-like"/>
    <property type="match status" value="1"/>
</dbReference>
<protein>
    <submittedName>
        <fullName evidence="2">Transcriptional regulator STERILE APETALA</fullName>
    </submittedName>
</protein>
<dbReference type="SUPFAM" id="SSF81383">
    <property type="entry name" value="F-box domain"/>
    <property type="match status" value="1"/>
</dbReference>
<dbReference type="Gene3D" id="2.130.10.10">
    <property type="entry name" value="YVTN repeat-like/Quinoprotein amine dehydrogenase"/>
    <property type="match status" value="1"/>
</dbReference>
<evidence type="ECO:0000313" key="2">
    <source>
        <dbReference type="EMBL" id="KAL2464350.1"/>
    </source>
</evidence>
<dbReference type="AlphaFoldDB" id="A0ABD1PKC3"/>
<name>A0ABD1PKC3_9LAMI</name>
<dbReference type="PANTHER" id="PTHR19855">
    <property type="entry name" value="WD40 REPEAT PROTEIN 12, 37"/>
    <property type="match status" value="1"/>
</dbReference>
<dbReference type="PANTHER" id="PTHR19855:SF31">
    <property type="entry name" value="TRANSCRIPTIONAL REGULATOR STERILE APETALA"/>
    <property type="match status" value="1"/>
</dbReference>
<dbReference type="InterPro" id="IPR036322">
    <property type="entry name" value="WD40_repeat_dom_sf"/>
</dbReference>
<proteinExistence type="predicted"/>
<dbReference type="InterPro" id="IPR019775">
    <property type="entry name" value="WD40_repeat_CS"/>
</dbReference>
<gene>
    <name evidence="2" type="ORF">Fot_52306</name>
</gene>
<sequence length="453" mass="49688">MSTSSSTEGGDGGGGGGGGGGVGGEFEGPSSSRSRRRSSNGVWPEPFVEALAFQVAIDASRSIGRLAAAQALFNLFQVCSTWLAVSHSELLWQNLTRRIWNIRNLLRNTWREEYIYRHQTANNFQLGRYVYTSLPFVPSDRNNNNDGLACRRLALSDHYLAAGFSDGSVHLFHLPSRLQFATFYPQHRDRLGRFSCAVSGIILSDAQLVFATLDGDIHLVVINGPNPLRRVHLGDVVNDGALVDFTGCNQWWVGLYAGVPGRAFHVWNSETEELVFVGGSLTDPEAVMGWHLLNELTALIGRVRVTSHESAVACTNLRVMVFDLRNEGIILGDEEFHRGIIISSFDADANNDESMLIMDMRGGASVRRVSTMEEVCRFTVRGASQRGILGSVNGGYAVMCVGGVIRVWEIVHGEYLYSFRERIGACNAIVSDERHVAACSADATIHLWDFGAN</sequence>
<accession>A0ABD1PKC3</accession>
<dbReference type="Proteomes" id="UP001604277">
    <property type="component" value="Unassembled WGS sequence"/>
</dbReference>
<comment type="caution">
    <text evidence="2">The sequence shown here is derived from an EMBL/GenBank/DDBJ whole genome shotgun (WGS) entry which is preliminary data.</text>
</comment>
<dbReference type="Gene3D" id="1.20.1280.50">
    <property type="match status" value="1"/>
</dbReference>
<dbReference type="EMBL" id="JBFOLJ010000018">
    <property type="protein sequence ID" value="KAL2464350.1"/>
    <property type="molecule type" value="Genomic_DNA"/>
</dbReference>
<organism evidence="2 3">
    <name type="scientific">Forsythia ovata</name>
    <dbReference type="NCBI Taxonomy" id="205694"/>
    <lineage>
        <taxon>Eukaryota</taxon>
        <taxon>Viridiplantae</taxon>
        <taxon>Streptophyta</taxon>
        <taxon>Embryophyta</taxon>
        <taxon>Tracheophyta</taxon>
        <taxon>Spermatophyta</taxon>
        <taxon>Magnoliopsida</taxon>
        <taxon>eudicotyledons</taxon>
        <taxon>Gunneridae</taxon>
        <taxon>Pentapetalae</taxon>
        <taxon>asterids</taxon>
        <taxon>lamiids</taxon>
        <taxon>Lamiales</taxon>
        <taxon>Oleaceae</taxon>
        <taxon>Forsythieae</taxon>
        <taxon>Forsythia</taxon>
    </lineage>
</organism>
<reference evidence="3" key="1">
    <citation type="submission" date="2024-07" db="EMBL/GenBank/DDBJ databases">
        <title>Two chromosome-level genome assemblies of Korean endemic species Abeliophyllum distichum and Forsythia ovata (Oleaceae).</title>
        <authorList>
            <person name="Jang H."/>
        </authorList>
    </citation>
    <scope>NUCLEOTIDE SEQUENCE [LARGE SCALE GENOMIC DNA]</scope>
</reference>
<dbReference type="InterPro" id="IPR036047">
    <property type="entry name" value="F-box-like_dom_sf"/>
</dbReference>
<feature type="compositionally biased region" description="Gly residues" evidence="1">
    <location>
        <begin position="9"/>
        <end position="26"/>
    </location>
</feature>
<keyword evidence="3" id="KW-1185">Reference proteome</keyword>